<keyword evidence="1" id="KW-0812">Transmembrane</keyword>
<dbReference type="EMBL" id="CP047593">
    <property type="protein sequence ID" value="QHI70757.1"/>
    <property type="molecule type" value="Genomic_DNA"/>
</dbReference>
<evidence type="ECO:0008006" key="4">
    <source>
        <dbReference type="Google" id="ProtNLM"/>
    </source>
</evidence>
<dbReference type="AlphaFoldDB" id="A0A6P1MA09"/>
<reference evidence="2 3" key="1">
    <citation type="submission" date="2020-01" db="EMBL/GenBank/DDBJ databases">
        <title>Ponticoccus aerotolerans gen. nov., sp. nov., an anaerobic bacterium and proposal of Ponticoccusceae fam. nov., Ponticoccusles ord. nov. and Ponticoccuse classis nov. in the phylum Kiritimatiellaeota.</title>
        <authorList>
            <person name="Zhou L.Y."/>
            <person name="Du Z.J."/>
        </authorList>
    </citation>
    <scope>NUCLEOTIDE SEQUENCE [LARGE SCALE GENOMIC DNA]</scope>
    <source>
        <strain evidence="2 3">S-5007</strain>
    </source>
</reference>
<feature type="transmembrane region" description="Helical" evidence="1">
    <location>
        <begin position="21"/>
        <end position="48"/>
    </location>
</feature>
<keyword evidence="1" id="KW-0472">Membrane</keyword>
<evidence type="ECO:0000256" key="1">
    <source>
        <dbReference type="SAM" id="Phobius"/>
    </source>
</evidence>
<keyword evidence="3" id="KW-1185">Reference proteome</keyword>
<dbReference type="Proteomes" id="UP000464954">
    <property type="component" value="Chromosome"/>
</dbReference>
<gene>
    <name evidence="2" type="ORF">GT409_15355</name>
</gene>
<evidence type="ECO:0000313" key="2">
    <source>
        <dbReference type="EMBL" id="QHI70757.1"/>
    </source>
</evidence>
<name>A0A6P1MA09_9BACT</name>
<protein>
    <recommendedName>
        <fullName evidence="4">VWFA domain-containing protein</fullName>
    </recommendedName>
</protein>
<organism evidence="2 3">
    <name type="scientific">Tichowtungia aerotolerans</name>
    <dbReference type="NCBI Taxonomy" id="2697043"/>
    <lineage>
        <taxon>Bacteria</taxon>
        <taxon>Pseudomonadati</taxon>
        <taxon>Kiritimatiellota</taxon>
        <taxon>Tichowtungiia</taxon>
        <taxon>Tichowtungiales</taxon>
        <taxon>Tichowtungiaceae</taxon>
        <taxon>Tichowtungia</taxon>
    </lineage>
</organism>
<keyword evidence="1" id="KW-1133">Transmembrane helix</keyword>
<sequence length="476" mass="53309">MFKKKQTGVENSAGALKKKALVCSTEAAAISIGIHVILILLAGSIVAIKYVQKRDAAFSGENVSRPKLERRQLQMPVKVQNLQKKSRRPKVTTRMASVSQASFSLPDMMGMGDLGSTGFDRSGGADRSLSSMGSAGSLGFGVSGVNFFGARSKGEKMVFVIDADKRMVEDRRGGYFTYKFAKDRLGEMIDGMSSATLFNVMVYLRDSSVMFQPKLIPATPENREAVKKWLAPLNSTPSVVGRIDNLPGAYRPPRQYDDGSLSRLYYWVRPVQAAMEQKADNIFILCSGFGWQPVPDAEIMERFDIDSKEKWMESRGWDADRIATFQRKRAGILASARQKLAEENKARQEKGLPPKFVADGHWMYYMREELKWDVPDDIPKLWQLVNHGSYQPEWIIDYFNAVYTFNYVPQKLPKPAIHIVKLIAADGTPIDPPGNDAQTFQYTSLKKTARAFDGRFEHLQGAATMEDLLKNNDLGD</sequence>
<accession>A0A6P1MA09</accession>
<dbReference type="RefSeq" id="WP_160629929.1">
    <property type="nucleotide sequence ID" value="NZ_CP047593.1"/>
</dbReference>
<proteinExistence type="predicted"/>
<evidence type="ECO:0000313" key="3">
    <source>
        <dbReference type="Proteomes" id="UP000464954"/>
    </source>
</evidence>
<dbReference type="KEGG" id="taer:GT409_15355"/>